<dbReference type="GO" id="GO:0006637">
    <property type="term" value="P:acyl-CoA metabolic process"/>
    <property type="evidence" value="ECO:0007669"/>
    <property type="project" value="InterPro"/>
</dbReference>
<organism evidence="5 6">
    <name type="scientific">Mesorhabditis spiculigera</name>
    <dbReference type="NCBI Taxonomy" id="96644"/>
    <lineage>
        <taxon>Eukaryota</taxon>
        <taxon>Metazoa</taxon>
        <taxon>Ecdysozoa</taxon>
        <taxon>Nematoda</taxon>
        <taxon>Chromadorea</taxon>
        <taxon>Rhabditida</taxon>
        <taxon>Rhabditina</taxon>
        <taxon>Rhabditomorpha</taxon>
        <taxon>Rhabditoidea</taxon>
        <taxon>Rhabditidae</taxon>
        <taxon>Mesorhabditinae</taxon>
        <taxon>Mesorhabditis</taxon>
    </lineage>
</organism>
<evidence type="ECO:0000259" key="3">
    <source>
        <dbReference type="Pfam" id="PF04775"/>
    </source>
</evidence>
<feature type="active site" description="Charge relay system" evidence="2">
    <location>
        <position position="230"/>
    </location>
</feature>
<sequence length="421" mass="47291">MPKLQVGPGESLFWADLAEVRASGLEPFMLYRLELSLEHKTKFRSLAYYFSDEHGALDLAKEAPVFGMYKGVDKMGLFTALYTHPGERQTAKLLLNPLPEFLEYTLSLYHREETRVLDTVKLTRKLIHPGITREPIKHNKLEGALYYPKTRGPEKLPSILDLYGVAMGTKEHRAAMLAAQGYCVLALAIFGTGKLSKKHEDVTTEYLQLAVDFLTQLPYTQSRCAVVGTSFGGTLGYHLTFEKPEVACAVSINGQRGHYMVSQMNAGGEKLPWTPVLPHNLPNIDHYGGFISYGRMYGSCELDEEHMLRFEKLRQDQHLLYIAGGQDRAIDAQVQGREIERLLESNGVGKQFELLELPDCGHIIDPPYMPLNDFLYQGGRYMAFGGDPYPHGVGQHVAWKKLLEFLEKHIGPGTCITGNKL</sequence>
<reference evidence="5" key="1">
    <citation type="submission" date="2023-06" db="EMBL/GenBank/DDBJ databases">
        <authorList>
            <person name="Delattre M."/>
        </authorList>
    </citation>
    <scope>NUCLEOTIDE SEQUENCE</scope>
    <source>
        <strain evidence="5">AF72</strain>
    </source>
</reference>
<dbReference type="InterPro" id="IPR042490">
    <property type="entry name" value="Thio_Ohase/BAAT_N"/>
</dbReference>
<dbReference type="SUPFAM" id="SSF53474">
    <property type="entry name" value="alpha/beta-Hydrolases"/>
    <property type="match status" value="1"/>
</dbReference>
<feature type="non-terminal residue" evidence="5">
    <location>
        <position position="1"/>
    </location>
</feature>
<dbReference type="GO" id="GO:0047617">
    <property type="term" value="F:fatty acyl-CoA hydrolase activity"/>
    <property type="evidence" value="ECO:0007669"/>
    <property type="project" value="TreeGrafter"/>
</dbReference>
<protein>
    <submittedName>
        <fullName evidence="5">Uncharacterized protein</fullName>
    </submittedName>
</protein>
<dbReference type="PANTHER" id="PTHR10824:SF4">
    <property type="entry name" value="ACYL-COENZYME A THIOESTERASE 1-LIKE"/>
    <property type="match status" value="1"/>
</dbReference>
<keyword evidence="6" id="KW-1185">Reference proteome</keyword>
<proteinExistence type="inferred from homology"/>
<dbReference type="InterPro" id="IPR014940">
    <property type="entry name" value="BAAT_C"/>
</dbReference>
<dbReference type="InterPro" id="IPR029058">
    <property type="entry name" value="AB_hydrolase_fold"/>
</dbReference>
<name>A0AA36FTW8_9BILA</name>
<feature type="active site" description="Charge relay system" evidence="2">
    <location>
        <position position="327"/>
    </location>
</feature>
<dbReference type="Gene3D" id="2.60.40.2240">
    <property type="entry name" value="Acyl-CoA thioester hydrolase/BAAT N-terminal domain"/>
    <property type="match status" value="1"/>
</dbReference>
<evidence type="ECO:0000313" key="5">
    <source>
        <dbReference type="EMBL" id="CAJ0558971.1"/>
    </source>
</evidence>
<evidence type="ECO:0000256" key="2">
    <source>
        <dbReference type="PIRSR" id="PIRSR016521-1"/>
    </source>
</evidence>
<accession>A0AA36FTW8</accession>
<dbReference type="GO" id="GO:0006631">
    <property type="term" value="P:fatty acid metabolic process"/>
    <property type="evidence" value="ECO:0007669"/>
    <property type="project" value="TreeGrafter"/>
</dbReference>
<dbReference type="EMBL" id="CATQJA010000293">
    <property type="protein sequence ID" value="CAJ0558971.1"/>
    <property type="molecule type" value="Genomic_DNA"/>
</dbReference>
<feature type="domain" description="Acyl-CoA thioester hydrolase/bile acid-CoA amino acid N-acetyltransferase" evidence="3">
    <location>
        <begin position="19"/>
        <end position="137"/>
    </location>
</feature>
<feature type="active site" description="Charge relay system" evidence="2">
    <location>
        <position position="362"/>
    </location>
</feature>
<dbReference type="InterPro" id="IPR016662">
    <property type="entry name" value="Acyl-CoA_thioEstase_long-chain"/>
</dbReference>
<dbReference type="AlphaFoldDB" id="A0AA36FTW8"/>
<gene>
    <name evidence="5" type="ORF">MSPICULIGERA_LOCUS1128</name>
</gene>
<comment type="similarity">
    <text evidence="1">Belongs to the C/M/P thioester hydrolase family.</text>
</comment>
<dbReference type="PIRSF" id="PIRSF016521">
    <property type="entry name" value="Acyl-CoA_hydro"/>
    <property type="match status" value="1"/>
</dbReference>
<dbReference type="Pfam" id="PF04775">
    <property type="entry name" value="Bile_Hydr_Trans"/>
    <property type="match status" value="1"/>
</dbReference>
<feature type="domain" description="BAAT/Acyl-CoA thioester hydrolase C-terminal" evidence="4">
    <location>
        <begin position="203"/>
        <end position="411"/>
    </location>
</feature>
<dbReference type="Proteomes" id="UP001177023">
    <property type="component" value="Unassembled WGS sequence"/>
</dbReference>
<evidence type="ECO:0000256" key="1">
    <source>
        <dbReference type="ARBA" id="ARBA00006538"/>
    </source>
</evidence>
<evidence type="ECO:0000313" key="6">
    <source>
        <dbReference type="Proteomes" id="UP001177023"/>
    </source>
</evidence>
<dbReference type="Pfam" id="PF08840">
    <property type="entry name" value="BAAT_C"/>
    <property type="match status" value="1"/>
</dbReference>
<comment type="caution">
    <text evidence="5">The sequence shown here is derived from an EMBL/GenBank/DDBJ whole genome shotgun (WGS) entry which is preliminary data.</text>
</comment>
<dbReference type="Gene3D" id="3.40.50.1820">
    <property type="entry name" value="alpha/beta hydrolase"/>
    <property type="match status" value="1"/>
</dbReference>
<dbReference type="PANTHER" id="PTHR10824">
    <property type="entry name" value="ACYL-COENZYME A THIOESTERASE-RELATED"/>
    <property type="match status" value="1"/>
</dbReference>
<evidence type="ECO:0000259" key="4">
    <source>
        <dbReference type="Pfam" id="PF08840"/>
    </source>
</evidence>
<dbReference type="InterPro" id="IPR006862">
    <property type="entry name" value="Thio_Ohase/aa_AcTrfase"/>
</dbReference>